<feature type="region of interest" description="Disordered" evidence="1">
    <location>
        <begin position="474"/>
        <end position="550"/>
    </location>
</feature>
<feature type="region of interest" description="Disordered" evidence="1">
    <location>
        <begin position="597"/>
        <end position="631"/>
    </location>
</feature>
<sequence>MVTGLVQAVPASAAVAVDPLPDTGGSGISFGQDVRANRCEAGFGLHIGGPALKAAAEKALNGTDADLAADLLRPSNIYPSVLDDAVRVDVSGVSDYVAASNASETRWEAANRTYALSYFGDDAVTVNAPEFDADITTFTIGPQLKLYDMFGQDGRSMPGAAAITAAKSLNAAIKGQNPGDDRLADLMLSPSGLSAPYNNTTASDIARYLRQGGFPKQAPVDGSAEYRMEVEALKIAWGSCDSWNPTDPRRVLASVTATAYAEWEQEYAAQAQPRRDIMAAEVTAAAQLHKATDAMIESIAQAWLAEQILLWQKYWAGQSAADPLRPKAAVFTQATTNLASARTRAAAQLTLANTAVTAAGAASAKATNAQTAAYAIADAAKLPRGRGLLYAQQSVQSVKASYAAAQAAAKATQTAVNAAKATVADSKAQFALSQTQAHALNTEFRRAAAQEAAAQAKAAATAAAAQATEAATNATKARTAQTTAETAEQTAKTGAAKAKSERGKAEAARDTAKAEHANATRERGKASDAESRAQADRDAAATARSAAETAGATAYTKLETAEDAEADAYRARDAARNAEVDKQAKLSRASALEAAAAAAAGSAAAGEARTAATEARTAANSATSAATSARANANIASDAAVAARAAATRADG</sequence>
<proteinExistence type="predicted"/>
<feature type="compositionally biased region" description="Basic and acidic residues" evidence="1">
    <location>
        <begin position="498"/>
        <end position="539"/>
    </location>
</feature>
<dbReference type="AlphaFoldDB" id="A0A6B3C5N0"/>
<evidence type="ECO:0000256" key="1">
    <source>
        <dbReference type="SAM" id="MobiDB-lite"/>
    </source>
</evidence>
<comment type="caution">
    <text evidence="2">The sequence shown here is derived from an EMBL/GenBank/DDBJ whole genome shotgun (WGS) entry which is preliminary data.</text>
</comment>
<accession>A0A6B3C5N0</accession>
<gene>
    <name evidence="2" type="ORF">G3I71_39325</name>
</gene>
<feature type="compositionally biased region" description="Low complexity" evidence="1">
    <location>
        <begin position="540"/>
        <end position="550"/>
    </location>
</feature>
<feature type="compositionally biased region" description="Low complexity" evidence="1">
    <location>
        <begin position="474"/>
        <end position="497"/>
    </location>
</feature>
<protein>
    <submittedName>
        <fullName evidence="2">Uncharacterized protein</fullName>
    </submittedName>
</protein>
<reference evidence="2" key="1">
    <citation type="submission" date="2020-01" db="EMBL/GenBank/DDBJ databases">
        <title>Insect and environment-associated Actinomycetes.</title>
        <authorList>
            <person name="Currrie C."/>
            <person name="Chevrette M."/>
            <person name="Carlson C."/>
            <person name="Stubbendieck R."/>
            <person name="Wendt-Pienkowski E."/>
        </authorList>
    </citation>
    <scope>NUCLEOTIDE SEQUENCE</scope>
    <source>
        <strain evidence="2">SID12501</strain>
    </source>
</reference>
<evidence type="ECO:0000313" key="2">
    <source>
        <dbReference type="EMBL" id="NEC91714.1"/>
    </source>
</evidence>
<dbReference type="EMBL" id="JAAGLU010000046">
    <property type="protein sequence ID" value="NEC91714.1"/>
    <property type="molecule type" value="Genomic_DNA"/>
</dbReference>
<feature type="non-terminal residue" evidence="2">
    <location>
        <position position="652"/>
    </location>
</feature>
<name>A0A6B3C5N0_9ACTN</name>
<organism evidence="2">
    <name type="scientific">Streptomyces sp. SID12501</name>
    <dbReference type="NCBI Taxonomy" id="2706042"/>
    <lineage>
        <taxon>Bacteria</taxon>
        <taxon>Bacillati</taxon>
        <taxon>Actinomycetota</taxon>
        <taxon>Actinomycetes</taxon>
        <taxon>Kitasatosporales</taxon>
        <taxon>Streptomycetaceae</taxon>
        <taxon>Streptomyces</taxon>
    </lineage>
</organism>